<feature type="compositionally biased region" description="Polar residues" evidence="2">
    <location>
        <begin position="320"/>
        <end position="344"/>
    </location>
</feature>
<feature type="domain" description="Arf-GAP" evidence="3">
    <location>
        <begin position="7"/>
        <end position="125"/>
    </location>
</feature>
<evidence type="ECO:0000256" key="1">
    <source>
        <dbReference type="PROSITE-ProRule" id="PRU00288"/>
    </source>
</evidence>
<gene>
    <name evidence="4" type="ORF">BLNAU_4568</name>
</gene>
<dbReference type="SMART" id="SM00105">
    <property type="entry name" value="ArfGap"/>
    <property type="match status" value="1"/>
</dbReference>
<dbReference type="PANTHER" id="PTHR45705">
    <property type="entry name" value="FI20236P1"/>
    <property type="match status" value="1"/>
</dbReference>
<dbReference type="Pfam" id="PF01412">
    <property type="entry name" value="ArfGap"/>
    <property type="match status" value="1"/>
</dbReference>
<dbReference type="InterPro" id="IPR037278">
    <property type="entry name" value="ARFGAP/RecO"/>
</dbReference>
<dbReference type="EMBL" id="JARBJD010000023">
    <property type="protein sequence ID" value="KAK2960351.1"/>
    <property type="molecule type" value="Genomic_DNA"/>
</dbReference>
<keyword evidence="1" id="KW-0863">Zinc-finger</keyword>
<evidence type="ECO:0000259" key="3">
    <source>
        <dbReference type="PROSITE" id="PS50115"/>
    </source>
</evidence>
<evidence type="ECO:0000256" key="2">
    <source>
        <dbReference type="SAM" id="MobiDB-lite"/>
    </source>
</evidence>
<comment type="caution">
    <text evidence="4">The sequence shown here is derived from an EMBL/GenBank/DDBJ whole genome shotgun (WGS) entry which is preliminary data.</text>
</comment>
<feature type="compositionally biased region" description="Low complexity" evidence="2">
    <location>
        <begin position="152"/>
        <end position="185"/>
    </location>
</feature>
<organism evidence="4 5">
    <name type="scientific">Blattamonas nauphoetae</name>
    <dbReference type="NCBI Taxonomy" id="2049346"/>
    <lineage>
        <taxon>Eukaryota</taxon>
        <taxon>Metamonada</taxon>
        <taxon>Preaxostyla</taxon>
        <taxon>Oxymonadida</taxon>
        <taxon>Blattamonas</taxon>
    </lineage>
</organism>
<dbReference type="PRINTS" id="PR00405">
    <property type="entry name" value="REVINTRACTNG"/>
</dbReference>
<dbReference type="Proteomes" id="UP001281761">
    <property type="component" value="Unassembled WGS sequence"/>
</dbReference>
<evidence type="ECO:0000313" key="5">
    <source>
        <dbReference type="Proteomes" id="UP001281761"/>
    </source>
</evidence>
<sequence length="424" mass="46221">MSQKDLQKLLADHMKLEGNLYCADCGAKGPKWASASLGIYICYQCSGDHRHIGTQYSFVKSPTMDQWSQDQVNTMLSMGNSKANSFWEAKLPSDHSRPTSVNERRQFIKDKYVKRVWVESSSPVPPEYSTFFPGRATGQVTPKPSQSPAPPSSSNAASSSMRSSPGAQNSTSVGSRSQVSQSPQPRVSPAPPKTDPFDRMRGTPNDNGDVFFKDVRSGDTFTNAGPSFNQPSPHPQSASRDQSRTPTGTPSPFMNGTTSDSALLELQEKKTVNFDLNTEIMALLGNTQVSQPPPPQNQGGYYPTQSMSPQFHSYVPPNPNLSHSSPAVFASNQSPSFGHQSPVAQSYNMNGFGQPAPVYNQSIPQHQQNQHFSTPLQQSQPIQDSLIDLTPSSNNLDTNSILQMFGPSSFSQSPSPSPSPNTRW</sequence>
<keyword evidence="1" id="KW-0862">Zinc</keyword>
<protein>
    <submittedName>
        <fullName evidence="4">Stromal membrane-associated protein 1</fullName>
    </submittedName>
</protein>
<feature type="region of interest" description="Disordered" evidence="2">
    <location>
        <begin position="122"/>
        <end position="258"/>
    </location>
</feature>
<feature type="compositionally biased region" description="Polar residues" evidence="2">
    <location>
        <begin position="219"/>
        <end position="258"/>
    </location>
</feature>
<proteinExistence type="predicted"/>
<feature type="region of interest" description="Disordered" evidence="2">
    <location>
        <begin position="386"/>
        <end position="424"/>
    </location>
</feature>
<evidence type="ECO:0000313" key="4">
    <source>
        <dbReference type="EMBL" id="KAK2960351.1"/>
    </source>
</evidence>
<dbReference type="InterPro" id="IPR051718">
    <property type="entry name" value="ARF_GTPase-activating"/>
</dbReference>
<accession>A0ABQ9Y9H3</accession>
<feature type="region of interest" description="Disordered" evidence="2">
    <location>
        <begin position="287"/>
        <end position="344"/>
    </location>
</feature>
<dbReference type="CDD" id="cd08204">
    <property type="entry name" value="ArfGap"/>
    <property type="match status" value="1"/>
</dbReference>
<dbReference type="PANTHER" id="PTHR45705:SF1">
    <property type="entry name" value="FI20236P1"/>
    <property type="match status" value="1"/>
</dbReference>
<keyword evidence="1" id="KW-0479">Metal-binding</keyword>
<dbReference type="SUPFAM" id="SSF57863">
    <property type="entry name" value="ArfGap/RecO-like zinc finger"/>
    <property type="match status" value="1"/>
</dbReference>
<reference evidence="4 5" key="1">
    <citation type="journal article" date="2022" name="bioRxiv">
        <title>Genomics of Preaxostyla Flagellates Illuminates Evolutionary Transitions and the Path Towards Mitochondrial Loss.</title>
        <authorList>
            <person name="Novak L.V.F."/>
            <person name="Treitli S.C."/>
            <person name="Pyrih J."/>
            <person name="Halakuc P."/>
            <person name="Pipaliya S.V."/>
            <person name="Vacek V."/>
            <person name="Brzon O."/>
            <person name="Soukal P."/>
            <person name="Eme L."/>
            <person name="Dacks J.B."/>
            <person name="Karnkowska A."/>
            <person name="Elias M."/>
            <person name="Hampl V."/>
        </authorList>
    </citation>
    <scope>NUCLEOTIDE SEQUENCE [LARGE SCALE GENOMIC DNA]</scope>
    <source>
        <strain evidence="4">NAU3</strain>
        <tissue evidence="4">Gut</tissue>
    </source>
</reference>
<dbReference type="PROSITE" id="PS50115">
    <property type="entry name" value="ARFGAP"/>
    <property type="match status" value="1"/>
</dbReference>
<feature type="compositionally biased region" description="Pro residues" evidence="2">
    <location>
        <begin position="415"/>
        <end position="424"/>
    </location>
</feature>
<dbReference type="InterPro" id="IPR038508">
    <property type="entry name" value="ArfGAP_dom_sf"/>
</dbReference>
<dbReference type="Gene3D" id="1.10.220.150">
    <property type="entry name" value="Arf GTPase activating protein"/>
    <property type="match status" value="1"/>
</dbReference>
<name>A0ABQ9Y9H3_9EUKA</name>
<dbReference type="InterPro" id="IPR001164">
    <property type="entry name" value="ArfGAP_dom"/>
</dbReference>
<keyword evidence="5" id="KW-1185">Reference proteome</keyword>
<feature type="compositionally biased region" description="Polar residues" evidence="2">
    <location>
        <begin position="390"/>
        <end position="402"/>
    </location>
</feature>